<protein>
    <submittedName>
        <fullName evidence="1">Uncharacterized protein</fullName>
    </submittedName>
</protein>
<name>A0ABV8VX35_9BACI</name>
<dbReference type="RefSeq" id="WP_390197729.1">
    <property type="nucleotide sequence ID" value="NZ_JBHSDV010000001.1"/>
</dbReference>
<evidence type="ECO:0000313" key="1">
    <source>
        <dbReference type="EMBL" id="MFC4387626.1"/>
    </source>
</evidence>
<dbReference type="Proteomes" id="UP001595880">
    <property type="component" value="Unassembled WGS sequence"/>
</dbReference>
<dbReference type="EMBL" id="JBHSDV010000001">
    <property type="protein sequence ID" value="MFC4387626.1"/>
    <property type="molecule type" value="Genomic_DNA"/>
</dbReference>
<gene>
    <name evidence="1" type="ORF">ACFOZ1_07340</name>
</gene>
<proteinExistence type="predicted"/>
<accession>A0ABV8VX35</accession>
<keyword evidence="2" id="KW-1185">Reference proteome</keyword>
<comment type="caution">
    <text evidence="1">The sequence shown here is derived from an EMBL/GenBank/DDBJ whole genome shotgun (WGS) entry which is preliminary data.</text>
</comment>
<sequence length="50" mass="6077">MFNKKYVAKEVFEDRMMKLLHVVDQLDKQASRTPSYNKREEHVKIIRKVV</sequence>
<evidence type="ECO:0000313" key="2">
    <source>
        <dbReference type="Proteomes" id="UP001595880"/>
    </source>
</evidence>
<reference evidence="2" key="1">
    <citation type="journal article" date="2019" name="Int. J. Syst. Evol. Microbiol.">
        <title>The Global Catalogue of Microorganisms (GCM) 10K type strain sequencing project: providing services to taxonomists for standard genome sequencing and annotation.</title>
        <authorList>
            <consortium name="The Broad Institute Genomics Platform"/>
            <consortium name="The Broad Institute Genome Sequencing Center for Infectious Disease"/>
            <person name="Wu L."/>
            <person name="Ma J."/>
        </authorList>
    </citation>
    <scope>NUCLEOTIDE SEQUENCE [LARGE SCALE GENOMIC DNA]</scope>
    <source>
        <strain evidence="2">KACC 14058</strain>
    </source>
</reference>
<organism evidence="1 2">
    <name type="scientific">Gracilibacillus marinus</name>
    <dbReference type="NCBI Taxonomy" id="630535"/>
    <lineage>
        <taxon>Bacteria</taxon>
        <taxon>Bacillati</taxon>
        <taxon>Bacillota</taxon>
        <taxon>Bacilli</taxon>
        <taxon>Bacillales</taxon>
        <taxon>Bacillaceae</taxon>
        <taxon>Gracilibacillus</taxon>
    </lineage>
</organism>